<proteinExistence type="predicted"/>
<protein>
    <recommendedName>
        <fullName evidence="4">DUF599 domain-containing protein</fullName>
    </recommendedName>
</protein>
<keyword evidence="1" id="KW-1133">Transmembrane helix</keyword>
<organism evidence="2 3">
    <name type="scientific">Papaver somniferum</name>
    <name type="common">Opium poppy</name>
    <dbReference type="NCBI Taxonomy" id="3469"/>
    <lineage>
        <taxon>Eukaryota</taxon>
        <taxon>Viridiplantae</taxon>
        <taxon>Streptophyta</taxon>
        <taxon>Embryophyta</taxon>
        <taxon>Tracheophyta</taxon>
        <taxon>Spermatophyta</taxon>
        <taxon>Magnoliopsida</taxon>
        <taxon>Ranunculales</taxon>
        <taxon>Papaveraceae</taxon>
        <taxon>Papaveroideae</taxon>
        <taxon>Papaver</taxon>
    </lineage>
</organism>
<evidence type="ECO:0000256" key="1">
    <source>
        <dbReference type="SAM" id="Phobius"/>
    </source>
</evidence>
<feature type="transmembrane region" description="Helical" evidence="1">
    <location>
        <begin position="6"/>
        <end position="27"/>
    </location>
</feature>
<evidence type="ECO:0000313" key="3">
    <source>
        <dbReference type="Proteomes" id="UP000316621"/>
    </source>
</evidence>
<dbReference type="AlphaFoldDB" id="A0A4Y7JMV9"/>
<reference evidence="2 3" key="1">
    <citation type="journal article" date="2018" name="Science">
        <title>The opium poppy genome and morphinan production.</title>
        <authorList>
            <person name="Guo L."/>
            <person name="Winzer T."/>
            <person name="Yang X."/>
            <person name="Li Y."/>
            <person name="Ning Z."/>
            <person name="He Z."/>
            <person name="Teodor R."/>
            <person name="Lu Y."/>
            <person name="Bowser T.A."/>
            <person name="Graham I.A."/>
            <person name="Ye K."/>
        </authorList>
    </citation>
    <scope>NUCLEOTIDE SEQUENCE [LARGE SCALE GENOMIC DNA]</scope>
    <source>
        <strain evidence="3">cv. HN1</strain>
        <tissue evidence="2">Leaves</tissue>
    </source>
</reference>
<keyword evidence="1" id="KW-0812">Transmembrane</keyword>
<accession>A0A4Y7JMV9</accession>
<dbReference type="Proteomes" id="UP000316621">
    <property type="component" value="Chromosome 5"/>
</dbReference>
<dbReference type="InterPro" id="IPR006747">
    <property type="entry name" value="DUF599"/>
</dbReference>
<feature type="transmembrane region" description="Helical" evidence="1">
    <location>
        <begin position="117"/>
        <end position="139"/>
    </location>
</feature>
<dbReference type="OMA" id="VCCCIMS"/>
<evidence type="ECO:0008006" key="4">
    <source>
        <dbReference type="Google" id="ProtNLM"/>
    </source>
</evidence>
<dbReference type="Gramene" id="RZC61380">
    <property type="protein sequence ID" value="RZC61380"/>
    <property type="gene ID" value="C5167_023131"/>
</dbReference>
<feature type="transmembrane region" description="Helical" evidence="1">
    <location>
        <begin position="182"/>
        <end position="206"/>
    </location>
</feature>
<keyword evidence="3" id="KW-1185">Reference proteome</keyword>
<dbReference type="PANTHER" id="PTHR31168">
    <property type="entry name" value="OS02G0292800 PROTEIN"/>
    <property type="match status" value="1"/>
</dbReference>
<dbReference type="OrthoDB" id="761598at2759"/>
<name>A0A4Y7JMV9_PAPSO</name>
<dbReference type="Pfam" id="PF04654">
    <property type="entry name" value="DUF599"/>
    <property type="match status" value="1"/>
</dbReference>
<dbReference type="PANTHER" id="PTHR31168:SF19">
    <property type="entry name" value="OS01G0683700 PROTEIN"/>
    <property type="match status" value="1"/>
</dbReference>
<evidence type="ECO:0000313" key="2">
    <source>
        <dbReference type="EMBL" id="RZC61380.1"/>
    </source>
</evidence>
<gene>
    <name evidence="2" type="ORF">C5167_023131</name>
</gene>
<sequence length="241" mass="27370">MEEKSLDIVLVPLGVLLMVIYHTWLFFTILHQPKRTVVGLNALSRKRWVSSMMSDPNKNGVLAVQTIRNSIMASTLLATTAITMSSIIGVFVSSTTDTKTSALIYGNTSRLAFSIKYFAILVCFLFAFLCNVQSIRYYVHVSFMVSLPATRDESIDYITRSLNRASYFWSIGLRAFYISFPLFLWIFGPIPMFACCCILLSVLYFLDTTSSITRELHSHHMKHDDDLKMKDSVELSQLTLV</sequence>
<keyword evidence="1" id="KW-0472">Membrane</keyword>
<dbReference type="EMBL" id="CM010719">
    <property type="protein sequence ID" value="RZC61380.1"/>
    <property type="molecule type" value="Genomic_DNA"/>
</dbReference>